<reference evidence="2 3" key="1">
    <citation type="journal article" date="2015" name="Genome Announc.">
        <title>Complete Genome Sequence of Mycoplasma meleagridis, a Possible Emerging Pathogen in Chickens.</title>
        <authorList>
            <person name="Abolnik C."/>
        </authorList>
    </citation>
    <scope>NUCLEOTIDE SEQUENCE [LARGE SCALE GENOMIC DNA]</scope>
    <source>
        <strain evidence="2 3">B2096 8B</strain>
    </source>
</reference>
<organism evidence="3">
    <name type="scientific">Mycoplasmopsis gallinacea</name>
    <dbReference type="NCBI Taxonomy" id="29556"/>
    <lineage>
        <taxon>Bacteria</taxon>
        <taxon>Bacillati</taxon>
        <taxon>Mycoplasmatota</taxon>
        <taxon>Mycoplasmoidales</taxon>
        <taxon>Metamycoplasmataceae</taxon>
        <taxon>Mycoplasmopsis</taxon>
    </lineage>
</organism>
<dbReference type="Proteomes" id="UP000032722">
    <property type="component" value="Chromosome"/>
</dbReference>
<protein>
    <submittedName>
        <fullName evidence="2">Uncharacterized protein</fullName>
    </submittedName>
</protein>
<feature type="transmembrane region" description="Helical" evidence="1">
    <location>
        <begin position="28"/>
        <end position="49"/>
    </location>
</feature>
<dbReference type="EMBL" id="CP011021">
    <property type="protein sequence ID" value="AKA49720.1"/>
    <property type="molecule type" value="Genomic_DNA"/>
</dbReference>
<keyword evidence="1" id="KW-0472">Membrane</keyword>
<dbReference type="KEGG" id="mgb:VO56_00245"/>
<evidence type="ECO:0000313" key="3">
    <source>
        <dbReference type="Proteomes" id="UP000032722"/>
    </source>
</evidence>
<accession>A0A0D5ZJ92</accession>
<gene>
    <name evidence="2" type="ORF">VO56_00245</name>
</gene>
<name>A0A0D5ZJ92_9BACT</name>
<dbReference type="AlphaFoldDB" id="A0A0D5ZJ92"/>
<dbReference type="HOGENOM" id="CLU_140984_0_0_14"/>
<sequence>MNTILKTINKKLKKDQTKLRIYKLLDRLISLIITVLNLSVLFIAIYALIKLVRINTTEADNMKDIKFSFYLILVFVIFIICSFILTIALEVYKNNSRYQEYKKIYNTMEHLLVKEAQGLISEEELIITIDALWEKASTKRKIVIKQIVQNQLEKGPIK</sequence>
<keyword evidence="1" id="KW-1133">Transmembrane helix</keyword>
<feature type="transmembrane region" description="Helical" evidence="1">
    <location>
        <begin position="69"/>
        <end position="92"/>
    </location>
</feature>
<evidence type="ECO:0000313" key="2">
    <source>
        <dbReference type="EMBL" id="AKA49720.1"/>
    </source>
</evidence>
<dbReference type="PATRIC" id="fig|29556.3.peg.51"/>
<keyword evidence="1" id="KW-0812">Transmembrane</keyword>
<evidence type="ECO:0000256" key="1">
    <source>
        <dbReference type="SAM" id="Phobius"/>
    </source>
</evidence>
<proteinExistence type="predicted"/>